<dbReference type="GO" id="GO:0043565">
    <property type="term" value="F:sequence-specific DNA binding"/>
    <property type="evidence" value="ECO:0007669"/>
    <property type="project" value="InterPro"/>
</dbReference>
<accession>A0A1M6QF46</accession>
<dbReference type="InterPro" id="IPR012318">
    <property type="entry name" value="HTH_CRP"/>
</dbReference>
<keyword evidence="5" id="KW-1185">Reference proteome</keyword>
<feature type="domain" description="HTH asnC-type" evidence="3">
    <location>
        <begin position="1"/>
        <end position="74"/>
    </location>
</feature>
<keyword evidence="1" id="KW-0808">Transferase</keyword>
<dbReference type="InterPro" id="IPR011991">
    <property type="entry name" value="ArsR-like_HTH"/>
</dbReference>
<proteinExistence type="predicted"/>
<dbReference type="STRING" id="1121266.SAMN02745883_01471"/>
<evidence type="ECO:0000313" key="5">
    <source>
        <dbReference type="Proteomes" id="UP000184082"/>
    </source>
</evidence>
<evidence type="ECO:0000259" key="3">
    <source>
        <dbReference type="PROSITE" id="PS50956"/>
    </source>
</evidence>
<dbReference type="SUPFAM" id="SSF53613">
    <property type="entry name" value="Ribokinase-like"/>
    <property type="match status" value="1"/>
</dbReference>
<dbReference type="SMART" id="SM00419">
    <property type="entry name" value="HTH_CRP"/>
    <property type="match status" value="1"/>
</dbReference>
<dbReference type="Pfam" id="PF00294">
    <property type="entry name" value="PfkB"/>
    <property type="match status" value="1"/>
</dbReference>
<evidence type="ECO:0000256" key="2">
    <source>
        <dbReference type="ARBA" id="ARBA00022777"/>
    </source>
</evidence>
<dbReference type="PANTHER" id="PTHR10584:SF166">
    <property type="entry name" value="RIBOKINASE"/>
    <property type="match status" value="1"/>
</dbReference>
<dbReference type="Pfam" id="PF13412">
    <property type="entry name" value="HTH_24"/>
    <property type="match status" value="1"/>
</dbReference>
<dbReference type="SUPFAM" id="SSF46785">
    <property type="entry name" value="Winged helix' DNA-binding domain"/>
    <property type="match status" value="1"/>
</dbReference>
<dbReference type="CDD" id="cd01941">
    <property type="entry name" value="YeiC_kinase_like"/>
    <property type="match status" value="1"/>
</dbReference>
<dbReference type="InterPro" id="IPR036388">
    <property type="entry name" value="WH-like_DNA-bd_sf"/>
</dbReference>
<keyword evidence="2 4" id="KW-0418">Kinase</keyword>
<dbReference type="InterPro" id="IPR000485">
    <property type="entry name" value="AsnC-type_HTH_dom"/>
</dbReference>
<dbReference type="InterPro" id="IPR002173">
    <property type="entry name" value="Carboh/pur_kinase_PfkB_CS"/>
</dbReference>
<dbReference type="Proteomes" id="UP000184082">
    <property type="component" value="Unassembled WGS sequence"/>
</dbReference>
<evidence type="ECO:0000256" key="1">
    <source>
        <dbReference type="ARBA" id="ARBA00022679"/>
    </source>
</evidence>
<gene>
    <name evidence="4" type="ORF">SAMN02745883_01471</name>
</gene>
<protein>
    <submittedName>
        <fullName evidence="4">Pseudouridine kinase</fullName>
    </submittedName>
</protein>
<dbReference type="InterPro" id="IPR029056">
    <property type="entry name" value="Ribokinase-like"/>
</dbReference>
<reference evidence="4 5" key="1">
    <citation type="submission" date="2016-11" db="EMBL/GenBank/DDBJ databases">
        <authorList>
            <person name="Jaros S."/>
            <person name="Januszkiewicz K."/>
            <person name="Wedrychowicz H."/>
        </authorList>
    </citation>
    <scope>NUCLEOTIDE SEQUENCE [LARGE SCALE GENOMIC DNA]</scope>
    <source>
        <strain evidence="4 5">DSM 14501</strain>
    </source>
</reference>
<dbReference type="CDD" id="cd00090">
    <property type="entry name" value="HTH_ARSR"/>
    <property type="match status" value="1"/>
</dbReference>
<dbReference type="PROSITE" id="PS50956">
    <property type="entry name" value="HTH_ASNC_2"/>
    <property type="match status" value="1"/>
</dbReference>
<dbReference type="GO" id="GO:0016301">
    <property type="term" value="F:kinase activity"/>
    <property type="evidence" value="ECO:0007669"/>
    <property type="project" value="UniProtKB-KW"/>
</dbReference>
<evidence type="ECO:0000313" key="4">
    <source>
        <dbReference type="EMBL" id="SHK18730.1"/>
    </source>
</evidence>
<name>A0A1M6QF46_9FIRM</name>
<dbReference type="PANTHER" id="PTHR10584">
    <property type="entry name" value="SUGAR KINASE"/>
    <property type="match status" value="1"/>
</dbReference>
<dbReference type="InterPro" id="IPR011611">
    <property type="entry name" value="PfkB_dom"/>
</dbReference>
<dbReference type="InterPro" id="IPR036390">
    <property type="entry name" value="WH_DNA-bd_sf"/>
</dbReference>
<dbReference type="EMBL" id="FRAJ01000011">
    <property type="protein sequence ID" value="SHK18730.1"/>
    <property type="molecule type" value="Genomic_DNA"/>
</dbReference>
<dbReference type="Gene3D" id="3.40.1190.20">
    <property type="match status" value="1"/>
</dbReference>
<organism evidence="4 5">
    <name type="scientific">Caminicella sporogenes DSM 14501</name>
    <dbReference type="NCBI Taxonomy" id="1121266"/>
    <lineage>
        <taxon>Bacteria</taxon>
        <taxon>Bacillati</taxon>
        <taxon>Bacillota</taxon>
        <taxon>Clostridia</taxon>
        <taxon>Peptostreptococcales</taxon>
        <taxon>Caminicellaceae</taxon>
        <taxon>Caminicella</taxon>
    </lineage>
</organism>
<dbReference type="Gene3D" id="1.10.10.10">
    <property type="entry name" value="Winged helix-like DNA-binding domain superfamily/Winged helix DNA-binding domain"/>
    <property type="match status" value="1"/>
</dbReference>
<dbReference type="GO" id="GO:0006355">
    <property type="term" value="P:regulation of DNA-templated transcription"/>
    <property type="evidence" value="ECO:0007669"/>
    <property type="project" value="InterPro"/>
</dbReference>
<sequence length="364" mass="40592">MTSREREILDIIRKNPFISQKDLAEKLGITRSSAAVHIANLIKKGYIKGKGYILEDKKYVTVIGGANVDIQGFPDDRLKLNDSNPGKIKISLGGVARNISENLVKMDVETKLITAIGDDLYGNKILNECKISGIDMEDSLILKNRQSSIYLSILDENGDMKVAIADMDIIDEINIDYIRSKSHIIKNSEVVVLDTNLKKEVIEYLVSNFKEVDFLIDAVSTAKVKKIKDIIGCFHTIKPNKLEAEILVGFKIDSEENIKKAIRYFIDSGVKRVYISLGEKGVYFGDEEKIEYLPSPKVKVVNTTGAGDAFIAGLTYSYLNNLSLKESALFSMAASLLTISHKNTINPNMSLNKIQEKLKEMTKC</sequence>
<dbReference type="PROSITE" id="PS00584">
    <property type="entry name" value="PFKB_KINASES_2"/>
    <property type="match status" value="1"/>
</dbReference>
<dbReference type="AlphaFoldDB" id="A0A1M6QF46"/>